<dbReference type="AlphaFoldDB" id="A0A8H3CD17"/>
<reference evidence="1" key="1">
    <citation type="submission" date="2021-01" db="EMBL/GenBank/DDBJ databases">
        <authorList>
            <person name="Kaushik A."/>
        </authorList>
    </citation>
    <scope>NUCLEOTIDE SEQUENCE</scope>
    <source>
        <strain evidence="1">AG2-2IIIB</strain>
    </source>
</reference>
<dbReference type="EMBL" id="CAJMWT010003837">
    <property type="protein sequence ID" value="CAE6479762.1"/>
    <property type="molecule type" value="Genomic_DNA"/>
</dbReference>
<proteinExistence type="predicted"/>
<evidence type="ECO:0000313" key="2">
    <source>
        <dbReference type="Proteomes" id="UP000663843"/>
    </source>
</evidence>
<protein>
    <submittedName>
        <fullName evidence="1">Uncharacterized protein</fullName>
    </submittedName>
</protein>
<name>A0A8H3CD17_9AGAM</name>
<organism evidence="1 2">
    <name type="scientific">Rhizoctonia solani</name>
    <dbReference type="NCBI Taxonomy" id="456999"/>
    <lineage>
        <taxon>Eukaryota</taxon>
        <taxon>Fungi</taxon>
        <taxon>Dikarya</taxon>
        <taxon>Basidiomycota</taxon>
        <taxon>Agaricomycotina</taxon>
        <taxon>Agaricomycetes</taxon>
        <taxon>Cantharellales</taxon>
        <taxon>Ceratobasidiaceae</taxon>
        <taxon>Rhizoctonia</taxon>
    </lineage>
</organism>
<gene>
    <name evidence="1" type="ORF">RDB_LOCUS116478</name>
</gene>
<accession>A0A8H3CD17</accession>
<sequence>MLQYLQELDSLGLVAPRNVSNALSLDQKLQNLRKRKRISSVYTCDPTIMSVDSEGYRGPHFGRDVVSCRGVLALKSQKNTEIHLLFSPNRNTGSNRYVLESLPRHWMMAIEPAFDLLVLFDSTDTDVSFHLRSLQTGLTHPNAYLPTVIYDGEPDRSIRDGWRGVQIEIIGHRIAYLRGYSHPAESISRVIIWDWTSGQTITSTDIAVSCFAFLSESRFLVVPPILHRRGSSEKKDLPLLVYTCDGAPLGDQARLSARLHMPPQSSAVSLRETKLSLSFQPSFWYSGLPVTTSSPPVIYDLPTESQYLALRVLFGRSSVGIWVTLFIRVSSLFTLVNTLDAGPDQNCVSIPWPDWASTATWTGYRTDESRPQYGPAVFGHLVAHMYAEQRSNLWQIEIHDLRKATPTTSNPSSRNSQMVGSFFKDSYKNLKHDSLVRSFTISFETVPPGLDWYGMSFQDKLVEIVMDDEHVVILRRGLTADHSQPKIYVYSLW</sequence>
<comment type="caution">
    <text evidence="1">The sequence shown here is derived from an EMBL/GenBank/DDBJ whole genome shotgun (WGS) entry which is preliminary data.</text>
</comment>
<dbReference type="Proteomes" id="UP000663843">
    <property type="component" value="Unassembled WGS sequence"/>
</dbReference>
<evidence type="ECO:0000313" key="1">
    <source>
        <dbReference type="EMBL" id="CAE6479762.1"/>
    </source>
</evidence>